<keyword evidence="2" id="KW-1185">Reference proteome</keyword>
<comment type="caution">
    <text evidence="1">The sequence shown here is derived from an EMBL/GenBank/DDBJ whole genome shotgun (WGS) entry which is preliminary data.</text>
</comment>
<reference evidence="1" key="1">
    <citation type="submission" date="2020-08" db="EMBL/GenBank/DDBJ databases">
        <title>Genome sequencing and assembly of the red palm weevil Rhynchophorus ferrugineus.</title>
        <authorList>
            <person name="Dias G.B."/>
            <person name="Bergman C.M."/>
            <person name="Manee M."/>
        </authorList>
    </citation>
    <scope>NUCLEOTIDE SEQUENCE</scope>
    <source>
        <strain evidence="1">AA-2017</strain>
        <tissue evidence="1">Whole larva</tissue>
    </source>
</reference>
<protein>
    <submittedName>
        <fullName evidence="1">Uncharacterized protein</fullName>
    </submittedName>
</protein>
<accession>A0A834IV45</accession>
<sequence>MSTEDGIKFIGHGRCGCPLYSPLPEKITPGYEYLIRKQQTTMRHVRRFLLEMGHDVSSWNNHRSIPNPYFIWLTLSTTHASRGKKKKKKKVVWCCFR</sequence>
<gene>
    <name evidence="1" type="ORF">GWI33_002839</name>
</gene>
<dbReference type="Proteomes" id="UP000625711">
    <property type="component" value="Unassembled WGS sequence"/>
</dbReference>
<name>A0A834IV45_RHYFE</name>
<evidence type="ECO:0000313" key="2">
    <source>
        <dbReference type="Proteomes" id="UP000625711"/>
    </source>
</evidence>
<dbReference type="AlphaFoldDB" id="A0A834IV45"/>
<dbReference type="EMBL" id="JAACXV010000017">
    <property type="protein sequence ID" value="KAF7286999.1"/>
    <property type="molecule type" value="Genomic_DNA"/>
</dbReference>
<proteinExistence type="predicted"/>
<organism evidence="1 2">
    <name type="scientific">Rhynchophorus ferrugineus</name>
    <name type="common">Red palm weevil</name>
    <name type="synonym">Curculio ferrugineus</name>
    <dbReference type="NCBI Taxonomy" id="354439"/>
    <lineage>
        <taxon>Eukaryota</taxon>
        <taxon>Metazoa</taxon>
        <taxon>Ecdysozoa</taxon>
        <taxon>Arthropoda</taxon>
        <taxon>Hexapoda</taxon>
        <taxon>Insecta</taxon>
        <taxon>Pterygota</taxon>
        <taxon>Neoptera</taxon>
        <taxon>Endopterygota</taxon>
        <taxon>Coleoptera</taxon>
        <taxon>Polyphaga</taxon>
        <taxon>Cucujiformia</taxon>
        <taxon>Curculionidae</taxon>
        <taxon>Dryophthorinae</taxon>
        <taxon>Rhynchophorus</taxon>
    </lineage>
</organism>
<evidence type="ECO:0000313" key="1">
    <source>
        <dbReference type="EMBL" id="KAF7286999.1"/>
    </source>
</evidence>